<gene>
    <name evidence="1" type="ORF">PECUL_23A013853</name>
</gene>
<reference evidence="1" key="1">
    <citation type="submission" date="2022-03" db="EMBL/GenBank/DDBJ databases">
        <authorList>
            <person name="Alioto T."/>
            <person name="Alioto T."/>
            <person name="Gomez Garrido J."/>
        </authorList>
    </citation>
    <scope>NUCLEOTIDE SEQUENCE</scope>
</reference>
<name>A0AAD1T191_PELCU</name>
<dbReference type="AlphaFoldDB" id="A0AAD1T191"/>
<accession>A0AAD1T191</accession>
<proteinExistence type="predicted"/>
<evidence type="ECO:0000313" key="2">
    <source>
        <dbReference type="Proteomes" id="UP001295444"/>
    </source>
</evidence>
<dbReference type="EMBL" id="OW240920">
    <property type="protein sequence ID" value="CAH2314866.1"/>
    <property type="molecule type" value="Genomic_DNA"/>
</dbReference>
<evidence type="ECO:0000313" key="1">
    <source>
        <dbReference type="EMBL" id="CAH2314866.1"/>
    </source>
</evidence>
<sequence>MQKSTKKVYPGAAALKQLKTPEKTAGDGTTKLPVARAILPSCKSLVAPANNWAAEADTAAVHDVGGLMRSAICPRSGSTSIMEIEQTGNAMGSFTASHDRSREDDRGFRGVAGAPLTPPYASEGSRSLIGSSAVVVSGEEVKATAMASWAVHAKTTLSRHKGRPSSGNEWVSEDESSGDAASVFATSRDNESVTALTCWVSTRADRSEITATDTVPVQRADTAAAENTATIVLTGFKSYLTKDKLQDHKHQYN</sequence>
<protein>
    <submittedName>
        <fullName evidence="1">Uncharacterized protein</fullName>
    </submittedName>
</protein>
<organism evidence="1 2">
    <name type="scientific">Pelobates cultripes</name>
    <name type="common">Western spadefoot toad</name>
    <dbReference type="NCBI Taxonomy" id="61616"/>
    <lineage>
        <taxon>Eukaryota</taxon>
        <taxon>Metazoa</taxon>
        <taxon>Chordata</taxon>
        <taxon>Craniata</taxon>
        <taxon>Vertebrata</taxon>
        <taxon>Euteleostomi</taxon>
        <taxon>Amphibia</taxon>
        <taxon>Batrachia</taxon>
        <taxon>Anura</taxon>
        <taxon>Pelobatoidea</taxon>
        <taxon>Pelobatidae</taxon>
        <taxon>Pelobates</taxon>
    </lineage>
</organism>
<keyword evidence="2" id="KW-1185">Reference proteome</keyword>
<dbReference type="Proteomes" id="UP001295444">
    <property type="component" value="Chromosome 09"/>
</dbReference>